<feature type="chain" id="PRO_5005550262" evidence="2">
    <location>
        <begin position="19"/>
        <end position="802"/>
    </location>
</feature>
<feature type="signal peptide" evidence="2">
    <location>
        <begin position="1"/>
        <end position="18"/>
    </location>
</feature>
<feature type="region of interest" description="Disordered" evidence="1">
    <location>
        <begin position="146"/>
        <end position="187"/>
    </location>
</feature>
<name>A0A0L0W1F3_9BASI</name>
<dbReference type="Proteomes" id="UP000054564">
    <property type="component" value="Unassembled WGS sequence"/>
</dbReference>
<keyword evidence="2" id="KW-0732">Signal</keyword>
<keyword evidence="4" id="KW-1185">Reference proteome</keyword>
<gene>
    <name evidence="3" type="ORF">PSTG_01555</name>
</gene>
<reference evidence="4" key="1">
    <citation type="submission" date="2014-03" db="EMBL/GenBank/DDBJ databases">
        <title>The Genome Sequence of Puccinia striiformis f. sp. tritici PST-78.</title>
        <authorList>
            <consortium name="The Broad Institute Genome Sequencing Platform"/>
            <person name="Cuomo C."/>
            <person name="Hulbert S."/>
            <person name="Chen X."/>
            <person name="Walker B."/>
            <person name="Young S.K."/>
            <person name="Zeng Q."/>
            <person name="Gargeya S."/>
            <person name="Fitzgerald M."/>
            <person name="Haas B."/>
            <person name="Abouelleil A."/>
            <person name="Alvarado L."/>
            <person name="Arachchi H.M."/>
            <person name="Berlin A.M."/>
            <person name="Chapman S.B."/>
            <person name="Goldberg J."/>
            <person name="Griggs A."/>
            <person name="Gujja S."/>
            <person name="Hansen M."/>
            <person name="Howarth C."/>
            <person name="Imamovic A."/>
            <person name="Larimer J."/>
            <person name="McCowan C."/>
            <person name="Montmayeur A."/>
            <person name="Murphy C."/>
            <person name="Neiman D."/>
            <person name="Pearson M."/>
            <person name="Priest M."/>
            <person name="Roberts A."/>
            <person name="Saif S."/>
            <person name="Shea T."/>
            <person name="Sisk P."/>
            <person name="Sykes S."/>
            <person name="Wortman J."/>
            <person name="Nusbaum C."/>
            <person name="Birren B."/>
        </authorList>
    </citation>
    <scope>NUCLEOTIDE SEQUENCE [LARGE SCALE GENOMIC DNA]</scope>
    <source>
        <strain evidence="4">race PST-78</strain>
    </source>
</reference>
<accession>A0A0L0W1F3</accession>
<evidence type="ECO:0000256" key="1">
    <source>
        <dbReference type="SAM" id="MobiDB-lite"/>
    </source>
</evidence>
<proteinExistence type="predicted"/>
<protein>
    <submittedName>
        <fullName evidence="3">Uncharacterized protein</fullName>
    </submittedName>
</protein>
<sequence length="802" mass="91142">MLMCIATSYLLLQLKVLALPAPGVVDTDVLSSWDQIYEELQQQPIFRSAGFPERSEDVINYKRRFDRSVDCTESAFRENSHSSHDVNESNARFIASEEDRHVPRQVEKRRRVATEVLDDSWAPTVTQPGDSIQFTRNLAVHPEHYPAAGKSDNSGSFHQDHTPHGLLVPGAGLHSEHQHGSFRNGYTNEILPTSKDSNMGSISYYSQDQMLHNYINTEFSNYRKLESVSWPTEESNDAAMMKVYPHMWDEFIPVPFNHQVREWEPIPSDHNPSSLQKLGSIPEDSSYDWKALASGNSVQSDLFEDVELEAILQEQPISSLSTTLKENGPQNPFTYKPLGLKLEMAPVLKELNAGDYHKGSTNEGETQNLGEFHHSCLPPQSDNESLLDYLVNLVNLTPNEVTSTSSFILESPNTNTLIGSTNSHGFNGLDSDLSSIKNLNIDMNEERRSSVITSSPNHDSTMNTREIRDQPVHVKMPDTLSLEDLPGSYDRKIENPLHLQELHENSRFDKIGNIEIPGLATFPDTMKPRRLGQICKPLEGDTIIKALLDYTNESSQSDTITIHTFSVEGLPVKIHKKRFSKSQEIKMYEIRINEKQNLALNKEQLRKKIEFLNFFTKICHQTLIHIQVSLGVGVIDNAKQSFDVWLSKVFFIPEDGSLPVVGEAKKEIKEFLREHFGPIQIYLIENYLSKLDAASRVVQVSLALIGYWYTTFHPTFFFKDHNDYWNIMKKILGLTLSGYRKYSPLDKHSRGGKICDPVFVKNMTTRICFTPEVYKGEKSFDWAKLNSKIHVQGSQINHAVQS</sequence>
<dbReference type="AlphaFoldDB" id="A0A0L0W1F3"/>
<evidence type="ECO:0000256" key="2">
    <source>
        <dbReference type="SAM" id="SignalP"/>
    </source>
</evidence>
<dbReference type="EMBL" id="AJIL01000008">
    <property type="protein sequence ID" value="KNF05339.1"/>
    <property type="molecule type" value="Genomic_DNA"/>
</dbReference>
<evidence type="ECO:0000313" key="4">
    <source>
        <dbReference type="Proteomes" id="UP000054564"/>
    </source>
</evidence>
<evidence type="ECO:0000313" key="3">
    <source>
        <dbReference type="EMBL" id="KNF05339.1"/>
    </source>
</evidence>
<organism evidence="3 4">
    <name type="scientific">Puccinia striiformis f. sp. tritici PST-78</name>
    <dbReference type="NCBI Taxonomy" id="1165861"/>
    <lineage>
        <taxon>Eukaryota</taxon>
        <taxon>Fungi</taxon>
        <taxon>Dikarya</taxon>
        <taxon>Basidiomycota</taxon>
        <taxon>Pucciniomycotina</taxon>
        <taxon>Pucciniomycetes</taxon>
        <taxon>Pucciniales</taxon>
        <taxon>Pucciniaceae</taxon>
        <taxon>Puccinia</taxon>
    </lineage>
</organism>
<comment type="caution">
    <text evidence="3">The sequence shown here is derived from an EMBL/GenBank/DDBJ whole genome shotgun (WGS) entry which is preliminary data.</text>
</comment>
<dbReference type="OrthoDB" id="10665203at2759"/>